<name>A0AAW1VEM9_9CUCU</name>
<evidence type="ECO:0000313" key="1">
    <source>
        <dbReference type="EMBL" id="KAK9891666.1"/>
    </source>
</evidence>
<dbReference type="AlphaFoldDB" id="A0AAW1VEM9"/>
<comment type="caution">
    <text evidence="1">The sequence shown here is derived from an EMBL/GenBank/DDBJ whole genome shotgun (WGS) entry which is preliminary data.</text>
</comment>
<gene>
    <name evidence="1" type="ORF">WA026_015633</name>
</gene>
<dbReference type="Proteomes" id="UP001431783">
    <property type="component" value="Unassembled WGS sequence"/>
</dbReference>
<accession>A0AAW1VEM9</accession>
<evidence type="ECO:0000313" key="2">
    <source>
        <dbReference type="Proteomes" id="UP001431783"/>
    </source>
</evidence>
<keyword evidence="2" id="KW-1185">Reference proteome</keyword>
<reference evidence="1 2" key="1">
    <citation type="submission" date="2023-03" db="EMBL/GenBank/DDBJ databases">
        <title>Genome insight into feeding habits of ladybird beetles.</title>
        <authorList>
            <person name="Li H.-S."/>
            <person name="Huang Y.-H."/>
            <person name="Pang H."/>
        </authorList>
    </citation>
    <scope>NUCLEOTIDE SEQUENCE [LARGE SCALE GENOMIC DNA]</scope>
    <source>
        <strain evidence="1">SYSU_2023b</strain>
        <tissue evidence="1">Whole body</tissue>
    </source>
</reference>
<organism evidence="1 2">
    <name type="scientific">Henosepilachna vigintioctopunctata</name>
    <dbReference type="NCBI Taxonomy" id="420089"/>
    <lineage>
        <taxon>Eukaryota</taxon>
        <taxon>Metazoa</taxon>
        <taxon>Ecdysozoa</taxon>
        <taxon>Arthropoda</taxon>
        <taxon>Hexapoda</taxon>
        <taxon>Insecta</taxon>
        <taxon>Pterygota</taxon>
        <taxon>Neoptera</taxon>
        <taxon>Endopterygota</taxon>
        <taxon>Coleoptera</taxon>
        <taxon>Polyphaga</taxon>
        <taxon>Cucujiformia</taxon>
        <taxon>Coccinelloidea</taxon>
        <taxon>Coccinellidae</taxon>
        <taxon>Epilachninae</taxon>
        <taxon>Epilachnini</taxon>
        <taxon>Henosepilachna</taxon>
    </lineage>
</organism>
<protein>
    <submittedName>
        <fullName evidence="1">Uncharacterized protein</fullName>
    </submittedName>
</protein>
<sequence length="120" mass="12878">MSKQSKLTVFFCPKRKCESGQPSSASKRVAVNSDNGAKKQCFVIETISGSYGCTTATATAPCGMVTAPSTSTTVRECRSFSPSALDCKGHVADVCNFVSRTLNDDDRLTVLNHPWIPPKN</sequence>
<proteinExistence type="predicted"/>
<dbReference type="EMBL" id="JARQZJ010000129">
    <property type="protein sequence ID" value="KAK9891666.1"/>
    <property type="molecule type" value="Genomic_DNA"/>
</dbReference>